<dbReference type="InterPro" id="IPR050817">
    <property type="entry name" value="DjlA_DnaK_co-chaperone"/>
</dbReference>
<evidence type="ECO:0000256" key="2">
    <source>
        <dbReference type="SAM" id="MobiDB-lite"/>
    </source>
</evidence>
<evidence type="ECO:0000313" key="4">
    <source>
        <dbReference type="EMBL" id="CAE07944.1"/>
    </source>
</evidence>
<name>Q7U6B0_PARMW</name>
<accession>Q7U6B0</accession>
<sequence>MGFDPRQWTGSPPSGASTSNCDERVTSNVEALLAENDALRRELQRMQRELERLRRQQRPRPEPTMNLIRRVQVQRWGDELAKQPGWSEFDQAGLEALIERLNRRGFPANLNLQQRLNRLVDGLGSDLLAAVANPATLQDTAVLAAFALYGVRASEWLDEDPRRVVAELHQRLRGPRRPSGDFRADALAVLGLEPGATAEAIKRAHRRLVKLHHPDMGGSAEAFRRVNEAYQQLVN</sequence>
<keyword evidence="1" id="KW-0175">Coiled coil</keyword>
<organism evidence="4 5">
    <name type="scientific">Parasynechococcus marenigrum (strain WH8102)</name>
    <dbReference type="NCBI Taxonomy" id="84588"/>
    <lineage>
        <taxon>Bacteria</taxon>
        <taxon>Bacillati</taxon>
        <taxon>Cyanobacteriota</taxon>
        <taxon>Cyanophyceae</taxon>
        <taxon>Synechococcales</taxon>
        <taxon>Prochlorococcaceae</taxon>
        <taxon>Parasynechococcus</taxon>
        <taxon>Parasynechococcus marenigrum</taxon>
    </lineage>
</organism>
<feature type="domain" description="J" evidence="3">
    <location>
        <begin position="185"/>
        <end position="235"/>
    </location>
</feature>
<feature type="coiled-coil region" evidence="1">
    <location>
        <begin position="22"/>
        <end position="56"/>
    </location>
</feature>
<dbReference type="HOGENOM" id="CLU_1030270_0_0_3"/>
<feature type="region of interest" description="Disordered" evidence="2">
    <location>
        <begin position="1"/>
        <end position="22"/>
    </location>
</feature>
<evidence type="ECO:0000256" key="1">
    <source>
        <dbReference type="SAM" id="Coils"/>
    </source>
</evidence>
<dbReference type="SMART" id="SM00271">
    <property type="entry name" value="DnaJ"/>
    <property type="match status" value="1"/>
</dbReference>
<dbReference type="EMBL" id="BX569693">
    <property type="protein sequence ID" value="CAE07944.1"/>
    <property type="molecule type" value="Genomic_DNA"/>
</dbReference>
<evidence type="ECO:0000259" key="3">
    <source>
        <dbReference type="PROSITE" id="PS50076"/>
    </source>
</evidence>
<dbReference type="InterPro" id="IPR036869">
    <property type="entry name" value="J_dom_sf"/>
</dbReference>
<gene>
    <name evidence="4" type="ordered locus">SYNW1429</name>
</gene>
<protein>
    <submittedName>
        <fullName evidence="4">DnaJ domain-containing protein</fullName>
    </submittedName>
</protein>
<dbReference type="PROSITE" id="PS50076">
    <property type="entry name" value="DNAJ_2"/>
    <property type="match status" value="1"/>
</dbReference>
<dbReference type="Pfam" id="PF00226">
    <property type="entry name" value="DnaJ"/>
    <property type="match status" value="1"/>
</dbReference>
<dbReference type="eggNOG" id="COG2214">
    <property type="taxonomic scope" value="Bacteria"/>
</dbReference>
<dbReference type="Gene3D" id="1.10.287.110">
    <property type="entry name" value="DnaJ domain"/>
    <property type="match status" value="1"/>
</dbReference>
<dbReference type="Proteomes" id="UP000001422">
    <property type="component" value="Chromosome"/>
</dbReference>
<reference evidence="4 5" key="1">
    <citation type="journal article" date="2003" name="Nature">
        <title>The genome of a motile marine Synechococcus.</title>
        <authorList>
            <person name="Palenik B."/>
            <person name="Brahamsha B."/>
            <person name="Larimer F."/>
            <person name="Land M."/>
            <person name="Hauser L."/>
            <person name="Chain P."/>
            <person name="Lamerdin J."/>
            <person name="Regala W."/>
            <person name="Allen E.A."/>
            <person name="McCarren J."/>
            <person name="Paulsen I."/>
            <person name="Dufresne A."/>
            <person name="Partensky F."/>
            <person name="Webb E."/>
            <person name="Waterbury J."/>
        </authorList>
    </citation>
    <scope>NUCLEOTIDE SEQUENCE [LARGE SCALE GENOMIC DNA]</scope>
    <source>
        <strain evidence="4 5">WH8102</strain>
    </source>
</reference>
<dbReference type="RefSeq" id="WP_011128293.1">
    <property type="nucleotide sequence ID" value="NC_005070.1"/>
</dbReference>
<dbReference type="KEGG" id="syw:SYNW1429"/>
<dbReference type="PANTHER" id="PTHR24074">
    <property type="entry name" value="CO-CHAPERONE PROTEIN DJLA"/>
    <property type="match status" value="1"/>
</dbReference>
<dbReference type="AlphaFoldDB" id="Q7U6B0"/>
<dbReference type="InterPro" id="IPR001623">
    <property type="entry name" value="DnaJ_domain"/>
</dbReference>
<proteinExistence type="predicted"/>
<feature type="compositionally biased region" description="Polar residues" evidence="2">
    <location>
        <begin position="8"/>
        <end position="20"/>
    </location>
</feature>
<evidence type="ECO:0000313" key="5">
    <source>
        <dbReference type="Proteomes" id="UP000001422"/>
    </source>
</evidence>
<dbReference type="CDD" id="cd06257">
    <property type="entry name" value="DnaJ"/>
    <property type="match status" value="1"/>
</dbReference>
<keyword evidence="5" id="KW-1185">Reference proteome</keyword>
<dbReference type="STRING" id="84588.SYNW1429"/>
<dbReference type="SUPFAM" id="SSF46565">
    <property type="entry name" value="Chaperone J-domain"/>
    <property type="match status" value="1"/>
</dbReference>